<evidence type="ECO:0000256" key="4">
    <source>
        <dbReference type="ARBA" id="ARBA00023136"/>
    </source>
</evidence>
<evidence type="ECO:0000313" key="7">
    <source>
        <dbReference type="EMBL" id="PWJ57669.1"/>
    </source>
</evidence>
<dbReference type="PROSITE" id="PS51257">
    <property type="entry name" value="PROKAR_LIPOPROTEIN"/>
    <property type="match status" value="1"/>
</dbReference>
<feature type="domain" description="RagB/SusD" evidence="6">
    <location>
        <begin position="269"/>
        <end position="597"/>
    </location>
</feature>
<evidence type="ECO:0000313" key="8">
    <source>
        <dbReference type="Proteomes" id="UP000245880"/>
    </source>
</evidence>
<evidence type="ECO:0000256" key="3">
    <source>
        <dbReference type="ARBA" id="ARBA00022729"/>
    </source>
</evidence>
<dbReference type="GO" id="GO:0009279">
    <property type="term" value="C:cell outer membrane"/>
    <property type="evidence" value="ECO:0007669"/>
    <property type="project" value="UniProtKB-SubCell"/>
</dbReference>
<organism evidence="7 8">
    <name type="scientific">Dyadobacter jejuensis</name>
    <dbReference type="NCBI Taxonomy" id="1082580"/>
    <lineage>
        <taxon>Bacteria</taxon>
        <taxon>Pseudomonadati</taxon>
        <taxon>Bacteroidota</taxon>
        <taxon>Cytophagia</taxon>
        <taxon>Cytophagales</taxon>
        <taxon>Spirosomataceae</taxon>
        <taxon>Dyadobacter</taxon>
    </lineage>
</organism>
<reference evidence="7 8" key="1">
    <citation type="submission" date="2018-03" db="EMBL/GenBank/DDBJ databases">
        <title>Genomic Encyclopedia of Archaeal and Bacterial Type Strains, Phase II (KMG-II): from individual species to whole genera.</title>
        <authorList>
            <person name="Goeker M."/>
        </authorList>
    </citation>
    <scope>NUCLEOTIDE SEQUENCE [LARGE SCALE GENOMIC DNA]</scope>
    <source>
        <strain evidence="7 8">DSM 100346</strain>
    </source>
</reference>
<keyword evidence="4" id="KW-0472">Membrane</keyword>
<name>A0A316AK68_9BACT</name>
<keyword evidence="8" id="KW-1185">Reference proteome</keyword>
<dbReference type="Proteomes" id="UP000245880">
    <property type="component" value="Unassembled WGS sequence"/>
</dbReference>
<protein>
    <submittedName>
        <fullName evidence="7">Putative outer membrane starch-binding protein</fullName>
    </submittedName>
</protein>
<proteinExistence type="inferred from homology"/>
<evidence type="ECO:0000256" key="5">
    <source>
        <dbReference type="ARBA" id="ARBA00023237"/>
    </source>
</evidence>
<dbReference type="InterPro" id="IPR012944">
    <property type="entry name" value="SusD_RagB_dom"/>
</dbReference>
<evidence type="ECO:0000256" key="1">
    <source>
        <dbReference type="ARBA" id="ARBA00004442"/>
    </source>
</evidence>
<keyword evidence="3" id="KW-0732">Signal</keyword>
<keyword evidence="5" id="KW-0998">Cell outer membrane</keyword>
<dbReference type="EMBL" id="QGDT01000006">
    <property type="protein sequence ID" value="PWJ57669.1"/>
    <property type="molecule type" value="Genomic_DNA"/>
</dbReference>
<dbReference type="SUPFAM" id="SSF48452">
    <property type="entry name" value="TPR-like"/>
    <property type="match status" value="1"/>
</dbReference>
<dbReference type="RefSeq" id="WP_109674826.1">
    <property type="nucleotide sequence ID" value="NZ_QGDT01000006.1"/>
</dbReference>
<dbReference type="AlphaFoldDB" id="A0A316AK68"/>
<comment type="similarity">
    <text evidence="2">Belongs to the SusD family.</text>
</comment>
<accession>A0A316AK68</accession>
<dbReference type="Gene3D" id="1.25.40.390">
    <property type="match status" value="1"/>
</dbReference>
<dbReference type="OrthoDB" id="5694214at2"/>
<evidence type="ECO:0000259" key="6">
    <source>
        <dbReference type="Pfam" id="PF07980"/>
    </source>
</evidence>
<gene>
    <name evidence="7" type="ORF">CLV98_106141</name>
</gene>
<dbReference type="Pfam" id="PF07980">
    <property type="entry name" value="SusD_RagB"/>
    <property type="match status" value="1"/>
</dbReference>
<evidence type="ECO:0000256" key="2">
    <source>
        <dbReference type="ARBA" id="ARBA00006275"/>
    </source>
</evidence>
<sequence length="597" mass="67674">MKKHSYIVLIVLLTGLMACDEDFLNRYPQTEIAPEAFFNNEEDLALYINGLLSMPDRYTYLSEQNTDNAATTGAVEMKTIMTASPTAQNITSGWNWSRLRNINYFLDNYQKANSSQEVKDHFAGLARYYRARFYMDMVKRYSDVPWYSTAINPDDETLYKTQDPRAVVMDSVMADLAFASAHVREAVPSGTPNKWAVKTEEARIALYEGTYRKYHDELNLQGTAQAFLERAAKVSQEIITSGKFDIFSSGNPHQDYASLFNAQDLLTNKEVILANAFDQNKNRSQDINSVVFGEYEQSPARDLVQTYLMADGSRFTDQPGYKTFGFIQEFEKRDPRLSQTLVYPGWIRQPNTSPYILRLNKNFTGYHQLKGYANTTEAAINNGIDFPVYRYAEVLLILAEAKAELNTLTQTDLDGTVNLLRSRVGLPQLSMATANALPDPFLTKKYPNVTGANLGVLLEIRRERRVEFAFEGKRFDDLMRWKVGTLLTNIPEGLYFPGLGKYDMSGDGIPDIILVGKEVTIPEEADKEKNSLGLSLIYYKTGVIGEDVTVYLKNGAQGGTTVTETTPRTFQEPKFYYRPVPQQQVILNPNLKQIFGW</sequence>
<dbReference type="InterPro" id="IPR011990">
    <property type="entry name" value="TPR-like_helical_dom_sf"/>
</dbReference>
<comment type="subcellular location">
    <subcellularLocation>
        <location evidence="1">Cell outer membrane</location>
    </subcellularLocation>
</comment>
<comment type="caution">
    <text evidence="7">The sequence shown here is derived from an EMBL/GenBank/DDBJ whole genome shotgun (WGS) entry which is preliminary data.</text>
</comment>